<sequence length="357" mass="40246">MTCYEVEEFSQQGYCSYTLLVTPSSASASHRGGEHEHAHTEKIFRGKKVGLLIVQLRPTQHMLDIRIACEARKIYASLAPVTHSLQLSMPPLPARLWAFEMEKLAGMPLTRLLPRERRIDAQTKAKLKKLVVSFADFVARAWQSRVPSCDRTRDPMTDRMTRADSPMDDMSDTSFAARCTGKVGSSILHRLSMLAAGLPDPWLRERAEKCLCAVQRMPANYPVVLNHGDLIPSNILADEQTWKINGVVDWAEAEYLPFGMCLYGLEHLLGFYDASLDGEAAWVWFHGGEEMRGVFWRRLVEGVPELRGRLGEVRVMRDVGVLLWHGIAWDGGAIDRVVNEVDDVEELVKLRAFLDVA</sequence>
<accession>A0A3M7MF22</accession>
<dbReference type="AlphaFoldDB" id="A0A3M7MF22"/>
<dbReference type="SUPFAM" id="SSF56112">
    <property type="entry name" value="Protein kinase-like (PK-like)"/>
    <property type="match status" value="1"/>
</dbReference>
<dbReference type="EMBL" id="KE747838">
    <property type="protein sequence ID" value="RMZ73103.1"/>
    <property type="molecule type" value="Genomic_DNA"/>
</dbReference>
<dbReference type="Proteomes" id="UP000265663">
    <property type="component" value="Unassembled WGS sequence"/>
</dbReference>
<dbReference type="GO" id="GO:0016301">
    <property type="term" value="F:kinase activity"/>
    <property type="evidence" value="ECO:0007669"/>
    <property type="project" value="UniProtKB-KW"/>
</dbReference>
<organism evidence="2 3">
    <name type="scientific">Pyrenophora seminiperda CCB06</name>
    <dbReference type="NCBI Taxonomy" id="1302712"/>
    <lineage>
        <taxon>Eukaryota</taxon>
        <taxon>Fungi</taxon>
        <taxon>Dikarya</taxon>
        <taxon>Ascomycota</taxon>
        <taxon>Pezizomycotina</taxon>
        <taxon>Dothideomycetes</taxon>
        <taxon>Pleosporomycetidae</taxon>
        <taxon>Pleosporales</taxon>
        <taxon>Pleosporineae</taxon>
        <taxon>Pleosporaceae</taxon>
        <taxon>Pyrenophora</taxon>
    </lineage>
</organism>
<dbReference type="PANTHER" id="PTHR21310:SF59">
    <property type="entry name" value="AMINOGLYCOSIDE PHOSPHOTRANSFERASE DOMAIN-CONTAINING PROTEIN"/>
    <property type="match status" value="1"/>
</dbReference>
<feature type="domain" description="Aminoglycoside phosphotransferase" evidence="1">
    <location>
        <begin position="90"/>
        <end position="255"/>
    </location>
</feature>
<dbReference type="InterPro" id="IPR051678">
    <property type="entry name" value="AGP_Transferase"/>
</dbReference>
<gene>
    <name evidence="2" type="ORF">GMOD_00009617</name>
</gene>
<dbReference type="Gene3D" id="3.90.1200.10">
    <property type="match status" value="1"/>
</dbReference>
<proteinExistence type="predicted"/>
<keyword evidence="2" id="KW-0418">Kinase</keyword>
<name>A0A3M7MF22_9PLEO</name>
<keyword evidence="2" id="KW-0808">Transferase</keyword>
<dbReference type="InterPro" id="IPR011009">
    <property type="entry name" value="Kinase-like_dom_sf"/>
</dbReference>
<evidence type="ECO:0000259" key="1">
    <source>
        <dbReference type="Pfam" id="PF01636"/>
    </source>
</evidence>
<dbReference type="InterPro" id="IPR002575">
    <property type="entry name" value="Aminoglycoside_PTrfase"/>
</dbReference>
<dbReference type="OrthoDB" id="5598852at2759"/>
<evidence type="ECO:0000313" key="2">
    <source>
        <dbReference type="EMBL" id="RMZ73103.1"/>
    </source>
</evidence>
<protein>
    <submittedName>
        <fullName evidence="2">Kinase-like domain</fullName>
    </submittedName>
</protein>
<evidence type="ECO:0000313" key="3">
    <source>
        <dbReference type="Proteomes" id="UP000265663"/>
    </source>
</evidence>
<dbReference type="PANTHER" id="PTHR21310">
    <property type="entry name" value="AMINOGLYCOSIDE PHOSPHOTRANSFERASE-RELATED-RELATED"/>
    <property type="match status" value="1"/>
</dbReference>
<dbReference type="Pfam" id="PF01636">
    <property type="entry name" value="APH"/>
    <property type="match status" value="1"/>
</dbReference>
<keyword evidence="3" id="KW-1185">Reference proteome</keyword>
<reference evidence="2 3" key="1">
    <citation type="journal article" date="2014" name="PLoS ONE">
        <title>De novo Genome Assembly of the Fungal Plant Pathogen Pyrenophora semeniperda.</title>
        <authorList>
            <person name="Soliai M.M."/>
            <person name="Meyer S.E."/>
            <person name="Udall J.A."/>
            <person name="Elzinga D.E."/>
            <person name="Hermansen R.A."/>
            <person name="Bodily P.M."/>
            <person name="Hart A.A."/>
            <person name="Coleman C.E."/>
        </authorList>
    </citation>
    <scope>NUCLEOTIDE SEQUENCE [LARGE SCALE GENOMIC DNA]</scope>
    <source>
        <strain evidence="2 3">CCB06</strain>
        <tissue evidence="2">Mycelium</tissue>
    </source>
</reference>